<reference evidence="14 15" key="1">
    <citation type="submission" date="2016-08" db="EMBL/GenBank/DDBJ databases">
        <title>Complete genome sequence of Fictibacillus arsenicus G25-54, a strain with toxicity to nematodes and a potential arsenic-resistance activity.</title>
        <authorList>
            <person name="Zheng Z."/>
        </authorList>
    </citation>
    <scope>NUCLEOTIDE SEQUENCE [LARGE SCALE GENOMIC DNA]</scope>
    <source>
        <strain evidence="14 15">G25-54</strain>
    </source>
</reference>
<evidence type="ECO:0000256" key="5">
    <source>
        <dbReference type="ARBA" id="ARBA00022764"/>
    </source>
</evidence>
<dbReference type="FunFam" id="3.90.76.10:FF:000001">
    <property type="entry name" value="Oligopeptide ABC transporter substrate-binding protein"/>
    <property type="match status" value="1"/>
</dbReference>
<dbReference type="GO" id="GO:1904680">
    <property type="term" value="F:peptide transmembrane transporter activity"/>
    <property type="evidence" value="ECO:0007669"/>
    <property type="project" value="TreeGrafter"/>
</dbReference>
<evidence type="ECO:0000259" key="13">
    <source>
        <dbReference type="Pfam" id="PF00496"/>
    </source>
</evidence>
<dbReference type="SUPFAM" id="SSF53850">
    <property type="entry name" value="Periplasmic binding protein-like II"/>
    <property type="match status" value="1"/>
</dbReference>
<dbReference type="FunFam" id="3.10.105.10:FF:000001">
    <property type="entry name" value="Oligopeptide ABC transporter, oligopeptide-binding protein"/>
    <property type="match status" value="1"/>
</dbReference>
<feature type="signal peptide" evidence="12">
    <location>
        <begin position="1"/>
        <end position="21"/>
    </location>
</feature>
<proteinExistence type="inferred from homology"/>
<dbReference type="GO" id="GO:0015833">
    <property type="term" value="P:peptide transport"/>
    <property type="evidence" value="ECO:0007669"/>
    <property type="project" value="UniProtKB-KW"/>
</dbReference>
<keyword evidence="8" id="KW-1015">Disulfide bond</keyword>
<comment type="subcellular location">
    <subcellularLocation>
        <location evidence="1">Periplasm</location>
    </subcellularLocation>
</comment>
<dbReference type="PANTHER" id="PTHR30290:SF10">
    <property type="entry name" value="PERIPLASMIC OLIGOPEPTIDE-BINDING PROTEIN-RELATED"/>
    <property type="match status" value="1"/>
</dbReference>
<dbReference type="GO" id="GO:0030288">
    <property type="term" value="C:outer membrane-bounded periplasmic space"/>
    <property type="evidence" value="ECO:0007669"/>
    <property type="project" value="UniProtKB-ARBA"/>
</dbReference>
<evidence type="ECO:0000256" key="12">
    <source>
        <dbReference type="SAM" id="SignalP"/>
    </source>
</evidence>
<dbReference type="RefSeq" id="WP_066288799.1">
    <property type="nucleotide sequence ID" value="NZ_CP016761.1"/>
</dbReference>
<dbReference type="STRING" id="255247.ABE41_008505"/>
<dbReference type="AlphaFoldDB" id="A0A1B1Z3X3"/>
<dbReference type="InterPro" id="IPR030678">
    <property type="entry name" value="Peptide/Ni-bd"/>
</dbReference>
<dbReference type="GO" id="GO:0043190">
    <property type="term" value="C:ATP-binding cassette (ABC) transporter complex"/>
    <property type="evidence" value="ECO:0007669"/>
    <property type="project" value="InterPro"/>
</dbReference>
<evidence type="ECO:0000256" key="8">
    <source>
        <dbReference type="ARBA" id="ARBA00023157"/>
    </source>
</evidence>
<keyword evidence="3" id="KW-0813">Transport</keyword>
<dbReference type="Gene3D" id="3.90.76.10">
    <property type="entry name" value="Dipeptide-binding Protein, Domain 1"/>
    <property type="match status" value="1"/>
</dbReference>
<dbReference type="Gene3D" id="3.10.105.10">
    <property type="entry name" value="Dipeptide-binding Protein, Domain 3"/>
    <property type="match status" value="1"/>
</dbReference>
<protein>
    <recommendedName>
        <fullName evidence="10">Periplasmic oligopeptide-binding protein OppA</fullName>
    </recommendedName>
</protein>
<name>A0A1B1Z3X3_9BACL</name>
<keyword evidence="4 12" id="KW-0732">Signal</keyword>
<dbReference type="InterPro" id="IPR039424">
    <property type="entry name" value="SBP_5"/>
</dbReference>
<dbReference type="CDD" id="cd08504">
    <property type="entry name" value="PBP2_OppA"/>
    <property type="match status" value="1"/>
</dbReference>
<feature type="domain" description="Solute-binding protein family 5" evidence="13">
    <location>
        <begin position="92"/>
        <end position="479"/>
    </location>
</feature>
<evidence type="ECO:0000256" key="4">
    <source>
        <dbReference type="ARBA" id="ARBA00022729"/>
    </source>
</evidence>
<evidence type="ECO:0000313" key="15">
    <source>
        <dbReference type="Proteomes" id="UP000077412"/>
    </source>
</evidence>
<sequence>MKKSKWSLLLTLVLVLSMFLAACSGGEKKETGEKKGGNEGDKTEKPAEPQVLNILDGEEIPSMDSSQATDSVSFEVMNNVMEGLYRLDKENKPTPGVALSHDTNEDGTVYTFKLNPEAKWSDGSKVTANDFVYSWRKALHPDTLSEYAYIMGPVKNANAIQTDGDPLFGKVEELGVKAVDESTLEVTLEAPAPYFLGLTGFATFYPQKEEFVKAQGDKYALEANTLLYNGPFVLNEWKHNEGWQYKKNDNYWDKDSVKLDEINVKIVKDVATSVNLYETGQTDITGLSMEYVDQYKDHEDLYTRGEATVFFLRLNQNSKNSDALKNANIRKAIDMAYDKQSMVDVLLNNGSTPAYYLVPGEFTPGPDGEDFRKTNGNFGGYDLEKAKELWAAGLKELGKESVELELLNYDSDGAKKMGEFFKNQLEKNLPGIKVSIKAQPFKQKLELESKGEYDFSYAGWGPDYQDPMTFLDMFVTDGAHNQMGYSNPAYDKLINDAKKEMDQEKRWEMMLEAEKVLFEDQAISPLYQRGVTGLQKPYVKDLAHHLFGADVSYKWAYIEGKQ</sequence>
<evidence type="ECO:0000256" key="3">
    <source>
        <dbReference type="ARBA" id="ARBA00022448"/>
    </source>
</evidence>
<comment type="similarity">
    <text evidence="2">Belongs to the bacterial solute-binding protein 5 family.</text>
</comment>
<dbReference type="GO" id="GO:0015031">
    <property type="term" value="P:protein transport"/>
    <property type="evidence" value="ECO:0007669"/>
    <property type="project" value="UniProtKB-KW"/>
</dbReference>
<evidence type="ECO:0000256" key="1">
    <source>
        <dbReference type="ARBA" id="ARBA00004418"/>
    </source>
</evidence>
<evidence type="ECO:0000313" key="14">
    <source>
        <dbReference type="EMBL" id="ANX12046.1"/>
    </source>
</evidence>
<evidence type="ECO:0000256" key="10">
    <source>
        <dbReference type="ARBA" id="ARBA00072558"/>
    </source>
</evidence>
<dbReference type="InterPro" id="IPR000914">
    <property type="entry name" value="SBP_5_dom"/>
</dbReference>
<feature type="region of interest" description="Disordered" evidence="11">
    <location>
        <begin position="27"/>
        <end position="49"/>
    </location>
</feature>
<evidence type="ECO:0000256" key="2">
    <source>
        <dbReference type="ARBA" id="ARBA00005695"/>
    </source>
</evidence>
<dbReference type="PIRSF" id="PIRSF002741">
    <property type="entry name" value="MppA"/>
    <property type="match status" value="1"/>
</dbReference>
<dbReference type="FunFam" id="3.40.190.10:FF:000018">
    <property type="entry name" value="Oligopeptide ABC transporter, oligopeptide-binding protein"/>
    <property type="match status" value="1"/>
</dbReference>
<keyword evidence="7" id="KW-0653">Protein transport</keyword>
<dbReference type="PROSITE" id="PS51257">
    <property type="entry name" value="PROKAR_LIPOPROTEIN"/>
    <property type="match status" value="1"/>
</dbReference>
<dbReference type="EMBL" id="CP016761">
    <property type="protein sequence ID" value="ANX12046.1"/>
    <property type="molecule type" value="Genomic_DNA"/>
</dbReference>
<evidence type="ECO:0000256" key="9">
    <source>
        <dbReference type="ARBA" id="ARBA00063980"/>
    </source>
</evidence>
<comment type="subunit">
    <text evidence="9">The complex is composed of two ATP-binding proteins (OppD and OppF), two transmembrane proteins (OppB and OppC) and a solute-binding protein (OppA).</text>
</comment>
<dbReference type="OrthoDB" id="9801912at2"/>
<dbReference type="KEGG" id="far:ABE41_008505"/>
<evidence type="ECO:0000256" key="7">
    <source>
        <dbReference type="ARBA" id="ARBA00022927"/>
    </source>
</evidence>
<dbReference type="PANTHER" id="PTHR30290">
    <property type="entry name" value="PERIPLASMIC BINDING COMPONENT OF ABC TRANSPORTER"/>
    <property type="match status" value="1"/>
</dbReference>
<keyword evidence="6" id="KW-0571">Peptide transport</keyword>
<accession>A0A1B1Z3X3</accession>
<feature type="compositionally biased region" description="Basic and acidic residues" evidence="11">
    <location>
        <begin position="27"/>
        <end position="47"/>
    </location>
</feature>
<dbReference type="Proteomes" id="UP000077412">
    <property type="component" value="Chromosome"/>
</dbReference>
<keyword evidence="5" id="KW-0574">Periplasm</keyword>
<keyword evidence="15" id="KW-1185">Reference proteome</keyword>
<dbReference type="Pfam" id="PF00496">
    <property type="entry name" value="SBP_bac_5"/>
    <property type="match status" value="1"/>
</dbReference>
<evidence type="ECO:0000256" key="11">
    <source>
        <dbReference type="SAM" id="MobiDB-lite"/>
    </source>
</evidence>
<gene>
    <name evidence="14" type="ORF">ABE41_008505</name>
</gene>
<evidence type="ECO:0000256" key="6">
    <source>
        <dbReference type="ARBA" id="ARBA00022856"/>
    </source>
</evidence>
<feature type="chain" id="PRO_5008533232" description="Periplasmic oligopeptide-binding protein OppA" evidence="12">
    <location>
        <begin position="22"/>
        <end position="562"/>
    </location>
</feature>
<organism evidence="14 15">
    <name type="scientific">Fictibacillus arsenicus</name>
    <dbReference type="NCBI Taxonomy" id="255247"/>
    <lineage>
        <taxon>Bacteria</taxon>
        <taxon>Bacillati</taxon>
        <taxon>Bacillota</taxon>
        <taxon>Bacilli</taxon>
        <taxon>Bacillales</taxon>
        <taxon>Fictibacillaceae</taxon>
        <taxon>Fictibacillus</taxon>
    </lineage>
</organism>
<dbReference type="Gene3D" id="3.40.190.10">
    <property type="entry name" value="Periplasmic binding protein-like II"/>
    <property type="match status" value="1"/>
</dbReference>